<dbReference type="InterPro" id="IPR001279">
    <property type="entry name" value="Metallo-B-lactamas"/>
</dbReference>
<dbReference type="EMBL" id="UINC01025254">
    <property type="protein sequence ID" value="SVB00487.1"/>
    <property type="molecule type" value="Genomic_DNA"/>
</dbReference>
<evidence type="ECO:0000313" key="6">
    <source>
        <dbReference type="EMBL" id="SVB00487.1"/>
    </source>
</evidence>
<dbReference type="AlphaFoldDB" id="A0A382AHQ4"/>
<dbReference type="InterPro" id="IPR051453">
    <property type="entry name" value="MBL_Glyoxalase_II"/>
</dbReference>
<organism evidence="6">
    <name type="scientific">marine metagenome</name>
    <dbReference type="NCBI Taxonomy" id="408172"/>
    <lineage>
        <taxon>unclassified sequences</taxon>
        <taxon>metagenomes</taxon>
        <taxon>ecological metagenomes</taxon>
    </lineage>
</organism>
<evidence type="ECO:0000256" key="4">
    <source>
        <dbReference type="ARBA" id="ARBA00022833"/>
    </source>
</evidence>
<dbReference type="SMART" id="SM00849">
    <property type="entry name" value="Lactamase_B"/>
    <property type="match status" value="1"/>
</dbReference>
<accession>A0A382AHQ4</accession>
<dbReference type="InterPro" id="IPR036866">
    <property type="entry name" value="RibonucZ/Hydroxyglut_hydro"/>
</dbReference>
<dbReference type="SUPFAM" id="SSF56281">
    <property type="entry name" value="Metallo-hydrolase/oxidoreductase"/>
    <property type="match status" value="1"/>
</dbReference>
<keyword evidence="2" id="KW-0479">Metal-binding</keyword>
<evidence type="ECO:0000259" key="5">
    <source>
        <dbReference type="SMART" id="SM00849"/>
    </source>
</evidence>
<dbReference type="GO" id="GO:0016787">
    <property type="term" value="F:hydrolase activity"/>
    <property type="evidence" value="ECO:0007669"/>
    <property type="project" value="UniProtKB-KW"/>
</dbReference>
<name>A0A382AHQ4_9ZZZZ</name>
<proteinExistence type="predicted"/>
<dbReference type="Gene3D" id="3.60.15.10">
    <property type="entry name" value="Ribonuclease Z/Hydroxyacylglutathione hydrolase-like"/>
    <property type="match status" value="1"/>
</dbReference>
<reference evidence="6" key="1">
    <citation type="submission" date="2018-05" db="EMBL/GenBank/DDBJ databases">
        <authorList>
            <person name="Lanie J.A."/>
            <person name="Ng W.-L."/>
            <person name="Kazmierczak K.M."/>
            <person name="Andrzejewski T.M."/>
            <person name="Davidsen T.M."/>
            <person name="Wayne K.J."/>
            <person name="Tettelin H."/>
            <person name="Glass J.I."/>
            <person name="Rusch D."/>
            <person name="Podicherti R."/>
            <person name="Tsui H.-C.T."/>
            <person name="Winkler M.E."/>
        </authorList>
    </citation>
    <scope>NUCLEOTIDE SEQUENCE</scope>
</reference>
<dbReference type="PANTHER" id="PTHR46233">
    <property type="entry name" value="HYDROXYACYLGLUTATHIONE HYDROLASE GLOC"/>
    <property type="match status" value="1"/>
</dbReference>
<comment type="cofactor">
    <cofactor evidence="1">
        <name>Zn(2+)</name>
        <dbReference type="ChEBI" id="CHEBI:29105"/>
    </cofactor>
</comment>
<protein>
    <recommendedName>
        <fullName evidence="5">Metallo-beta-lactamase domain-containing protein</fullName>
    </recommendedName>
</protein>
<feature type="domain" description="Metallo-beta-lactamase" evidence="5">
    <location>
        <begin position="17"/>
        <end position="177"/>
    </location>
</feature>
<evidence type="ECO:0000256" key="1">
    <source>
        <dbReference type="ARBA" id="ARBA00001947"/>
    </source>
</evidence>
<evidence type="ECO:0000256" key="3">
    <source>
        <dbReference type="ARBA" id="ARBA00022801"/>
    </source>
</evidence>
<keyword evidence="4" id="KW-0862">Zinc</keyword>
<gene>
    <name evidence="6" type="ORF">METZ01_LOCUS153341</name>
</gene>
<dbReference type="PANTHER" id="PTHR46233:SF3">
    <property type="entry name" value="HYDROXYACYLGLUTATHIONE HYDROLASE GLOC"/>
    <property type="match status" value="1"/>
</dbReference>
<keyword evidence="3" id="KW-0378">Hydrolase</keyword>
<evidence type="ECO:0000256" key="2">
    <source>
        <dbReference type="ARBA" id="ARBA00022723"/>
    </source>
</evidence>
<dbReference type="Pfam" id="PF00753">
    <property type="entry name" value="Lactamase_B"/>
    <property type="match status" value="1"/>
</dbReference>
<dbReference type="GO" id="GO:0046872">
    <property type="term" value="F:metal ion binding"/>
    <property type="evidence" value="ECO:0007669"/>
    <property type="project" value="UniProtKB-KW"/>
</dbReference>
<sequence>MPETDYSVRTFKGGYDENLTYLVSCMRTGNQFIVDAAVPLKQIESYISKKGLIALFITHTHGDHTAYMDEYVGAFPNLITMIHKDSENKVKSTLKRPVKHGDIVTVGQLSLEILHTPGHYSDSVCYLFDGILFTGDTLFVGRTGRTISAGSNTRQLYRSVYDIILNLPGDTIIYPGHDYGPKMTISIHENISISPLLRAEDEDDFVQRMADYEAERTIGS</sequence>